<dbReference type="AlphaFoldDB" id="A0A7K1FTP3"/>
<dbReference type="PANTHER" id="PTHR33393">
    <property type="entry name" value="POLYGLUTAMINE SYNTHESIS ACCESSORY PROTEIN RV0574C-RELATED"/>
    <property type="match status" value="1"/>
</dbReference>
<dbReference type="SUPFAM" id="SSF56300">
    <property type="entry name" value="Metallo-dependent phosphatases"/>
    <property type="match status" value="1"/>
</dbReference>
<evidence type="ECO:0000313" key="3">
    <source>
        <dbReference type="EMBL" id="MTD16174.1"/>
    </source>
</evidence>
<dbReference type="InterPro" id="IPR029052">
    <property type="entry name" value="Metallo-depent_PP-like"/>
</dbReference>
<dbReference type="CDD" id="cd07381">
    <property type="entry name" value="MPP_CapA"/>
    <property type="match status" value="1"/>
</dbReference>
<sequence length="427" mass="45681">MVSRGEQHGPADTHRVSSQAFYRVEHVVLFDGTIIARPRQSCQPPEFIGTSGPVQEDTHMRLVIVGDTVVARTPAQPATFSAATALSALPLLHDGDVTIANLEVPLADTDSPTEKEMTVRAPTATAPVLAALGVDVVSLATNHALDHGVDGLLSTIDALDAAGVRHAGAGRTLAEADTGTVVRTEDGRTLAVLSVCSTLPAGANATAARPGIAPIRIDQSLAIDGGTMLEQPGTPPYLRTRAQEADVVRVEDRIRRVKQQVDRVVVCIHWGVPWAYLPENQGPLAEYQQPLGRRLVEAGADVVVGTHPHCMHPVERWQGGLIIYSAGNFLFNTADITTPETYFALPYRTARLFTGPWFDSAVFRVELPATGPAELQLVPIILDGEGEPHLAADNAAERILSAVERMSQEIDPAVRIDADGFVRFRAG</sequence>
<keyword evidence="4" id="KW-1185">Reference proteome</keyword>
<comment type="similarity">
    <text evidence="1">Belongs to the CapA family.</text>
</comment>
<evidence type="ECO:0000256" key="1">
    <source>
        <dbReference type="ARBA" id="ARBA00005662"/>
    </source>
</evidence>
<gene>
    <name evidence="3" type="ORF">GIS00_19730</name>
</gene>
<comment type="caution">
    <text evidence="3">The sequence shown here is derived from an EMBL/GenBank/DDBJ whole genome shotgun (WGS) entry which is preliminary data.</text>
</comment>
<dbReference type="InterPro" id="IPR052169">
    <property type="entry name" value="CW_Biosynth-Accessory"/>
</dbReference>
<dbReference type="InterPro" id="IPR019079">
    <property type="entry name" value="Capsule_synth_CapA"/>
</dbReference>
<evidence type="ECO:0000313" key="4">
    <source>
        <dbReference type="Proteomes" id="UP000460221"/>
    </source>
</evidence>
<organism evidence="3 4">
    <name type="scientific">Nakamurella alba</name>
    <dbReference type="NCBI Taxonomy" id="2665158"/>
    <lineage>
        <taxon>Bacteria</taxon>
        <taxon>Bacillati</taxon>
        <taxon>Actinomycetota</taxon>
        <taxon>Actinomycetes</taxon>
        <taxon>Nakamurellales</taxon>
        <taxon>Nakamurellaceae</taxon>
        <taxon>Nakamurella</taxon>
    </lineage>
</organism>
<accession>A0A7K1FTP3</accession>
<protein>
    <recommendedName>
        <fullName evidence="2">Capsule synthesis protein CapA domain-containing protein</fullName>
    </recommendedName>
</protein>
<dbReference type="SMART" id="SM00854">
    <property type="entry name" value="PGA_cap"/>
    <property type="match status" value="1"/>
</dbReference>
<evidence type="ECO:0000259" key="2">
    <source>
        <dbReference type="SMART" id="SM00854"/>
    </source>
</evidence>
<dbReference type="PANTHER" id="PTHR33393:SF13">
    <property type="entry name" value="PGA BIOSYNTHESIS PROTEIN CAPA"/>
    <property type="match status" value="1"/>
</dbReference>
<reference evidence="3 4" key="1">
    <citation type="submission" date="2019-11" db="EMBL/GenBank/DDBJ databases">
        <authorList>
            <person name="Jiang L.-Q."/>
        </authorList>
    </citation>
    <scope>NUCLEOTIDE SEQUENCE [LARGE SCALE GENOMIC DNA]</scope>
    <source>
        <strain evidence="3 4">YIM 132087</strain>
    </source>
</reference>
<name>A0A7K1FTP3_9ACTN</name>
<dbReference type="Gene3D" id="3.60.21.10">
    <property type="match status" value="1"/>
</dbReference>
<feature type="domain" description="Capsule synthesis protein CapA" evidence="2">
    <location>
        <begin position="61"/>
        <end position="333"/>
    </location>
</feature>
<dbReference type="Proteomes" id="UP000460221">
    <property type="component" value="Unassembled WGS sequence"/>
</dbReference>
<dbReference type="Pfam" id="PF09587">
    <property type="entry name" value="PGA_cap"/>
    <property type="match status" value="1"/>
</dbReference>
<proteinExistence type="inferred from homology"/>
<dbReference type="EMBL" id="WLYK01000008">
    <property type="protein sequence ID" value="MTD16174.1"/>
    <property type="molecule type" value="Genomic_DNA"/>
</dbReference>